<accession>A0A0E9TQ44</accession>
<sequence>MCLFLLSFPEVPRTGNFDCDKGVYSVLFDTQQKYFTVSLIDVHVS</sequence>
<protein>
    <submittedName>
        <fullName evidence="1">Uncharacterized protein</fullName>
    </submittedName>
</protein>
<reference evidence="1" key="2">
    <citation type="journal article" date="2015" name="Fish Shellfish Immunol.">
        <title>Early steps in the European eel (Anguilla anguilla)-Vibrio vulnificus interaction in the gills: Role of the RtxA13 toxin.</title>
        <authorList>
            <person name="Callol A."/>
            <person name="Pajuelo D."/>
            <person name="Ebbesson L."/>
            <person name="Teles M."/>
            <person name="MacKenzie S."/>
            <person name="Amaro C."/>
        </authorList>
    </citation>
    <scope>NUCLEOTIDE SEQUENCE</scope>
</reference>
<name>A0A0E9TQ44_ANGAN</name>
<organism evidence="1">
    <name type="scientific">Anguilla anguilla</name>
    <name type="common">European freshwater eel</name>
    <name type="synonym">Muraena anguilla</name>
    <dbReference type="NCBI Taxonomy" id="7936"/>
    <lineage>
        <taxon>Eukaryota</taxon>
        <taxon>Metazoa</taxon>
        <taxon>Chordata</taxon>
        <taxon>Craniata</taxon>
        <taxon>Vertebrata</taxon>
        <taxon>Euteleostomi</taxon>
        <taxon>Actinopterygii</taxon>
        <taxon>Neopterygii</taxon>
        <taxon>Teleostei</taxon>
        <taxon>Anguilliformes</taxon>
        <taxon>Anguillidae</taxon>
        <taxon>Anguilla</taxon>
    </lineage>
</organism>
<evidence type="ECO:0000313" key="1">
    <source>
        <dbReference type="EMBL" id="JAH55701.1"/>
    </source>
</evidence>
<dbReference type="AlphaFoldDB" id="A0A0E9TQ44"/>
<dbReference type="EMBL" id="GBXM01052876">
    <property type="protein sequence ID" value="JAH55701.1"/>
    <property type="molecule type" value="Transcribed_RNA"/>
</dbReference>
<reference evidence="1" key="1">
    <citation type="submission" date="2014-11" db="EMBL/GenBank/DDBJ databases">
        <authorList>
            <person name="Amaro Gonzalez C."/>
        </authorList>
    </citation>
    <scope>NUCLEOTIDE SEQUENCE</scope>
</reference>
<proteinExistence type="predicted"/>